<feature type="region of interest" description="Disordered" evidence="1">
    <location>
        <begin position="28"/>
        <end position="55"/>
    </location>
</feature>
<dbReference type="RefSeq" id="XP_007782615.1">
    <property type="nucleotide sequence ID" value="XM_007784425.1"/>
</dbReference>
<sequence length="291" mass="29725">MPSFLVLRAVRALFACSLLLTLGPQGISAQRTSSSTSSSTTRTPTSTTAAGSSIATAGPPPDVYLNVPNLSVGRIELNVDNLQADINLNANVASLVTINAGIALSVQNINLTIEDVQAELELVVRLGNLVEIVNRVFESLDLNPLLISTLSNATNLLQPVIGAVDGLLGTVTQGGTTISFVVDNFGNIVQQVAGANGGPVSSIVGNYLTNMTDTGVSQTLQNGLISRQYSYTPLNALVNIVFNAAGQVVQASVVKGSTTPGGSSTVPGSTSTAAPRPSSTSSVSSSRTGAR</sequence>
<dbReference type="OMA" id="KTYSYEP"/>
<proteinExistence type="predicted"/>
<organism evidence="3 4">
    <name type="scientific">Coniosporium apollinis (strain CBS 100218)</name>
    <name type="common">Rock-inhabiting black yeast</name>
    <dbReference type="NCBI Taxonomy" id="1168221"/>
    <lineage>
        <taxon>Eukaryota</taxon>
        <taxon>Fungi</taxon>
        <taxon>Dikarya</taxon>
        <taxon>Ascomycota</taxon>
        <taxon>Pezizomycotina</taxon>
        <taxon>Dothideomycetes</taxon>
        <taxon>Dothideomycetes incertae sedis</taxon>
        <taxon>Coniosporium</taxon>
    </lineage>
</organism>
<gene>
    <name evidence="3" type="ORF">W97_06551</name>
</gene>
<feature type="compositionally biased region" description="Low complexity" evidence="1">
    <location>
        <begin position="31"/>
        <end position="55"/>
    </location>
</feature>
<dbReference type="AlphaFoldDB" id="R7YZM8"/>
<evidence type="ECO:0000256" key="1">
    <source>
        <dbReference type="SAM" id="MobiDB-lite"/>
    </source>
</evidence>
<dbReference type="HOGENOM" id="CLU_076649_0_0_1"/>
<dbReference type="Proteomes" id="UP000016924">
    <property type="component" value="Unassembled WGS sequence"/>
</dbReference>
<dbReference type="STRING" id="1168221.R7YZM8"/>
<feature type="region of interest" description="Disordered" evidence="1">
    <location>
        <begin position="256"/>
        <end position="291"/>
    </location>
</feature>
<dbReference type="OrthoDB" id="5587021at2759"/>
<dbReference type="GeneID" id="19903862"/>
<name>R7YZM8_CONA1</name>
<dbReference type="EMBL" id="JH767586">
    <property type="protein sequence ID" value="EON67298.1"/>
    <property type="molecule type" value="Genomic_DNA"/>
</dbReference>
<reference evidence="4" key="1">
    <citation type="submission" date="2012-06" db="EMBL/GenBank/DDBJ databases">
        <title>The genome sequence of Coniosporium apollinis CBS 100218.</title>
        <authorList>
            <consortium name="The Broad Institute Genome Sequencing Platform"/>
            <person name="Cuomo C."/>
            <person name="Gorbushina A."/>
            <person name="Noack S."/>
            <person name="Walker B."/>
            <person name="Young S.K."/>
            <person name="Zeng Q."/>
            <person name="Gargeya S."/>
            <person name="Fitzgerald M."/>
            <person name="Haas B."/>
            <person name="Abouelleil A."/>
            <person name="Alvarado L."/>
            <person name="Arachchi H.M."/>
            <person name="Berlin A.M."/>
            <person name="Chapman S.B."/>
            <person name="Goldberg J."/>
            <person name="Griggs A."/>
            <person name="Gujja S."/>
            <person name="Hansen M."/>
            <person name="Howarth C."/>
            <person name="Imamovic A."/>
            <person name="Larimer J."/>
            <person name="McCowan C."/>
            <person name="Montmayeur A."/>
            <person name="Murphy C."/>
            <person name="Neiman D."/>
            <person name="Pearson M."/>
            <person name="Priest M."/>
            <person name="Roberts A."/>
            <person name="Saif S."/>
            <person name="Shea T."/>
            <person name="Sisk P."/>
            <person name="Sykes S."/>
            <person name="Wortman J."/>
            <person name="Nusbaum C."/>
            <person name="Birren B."/>
        </authorList>
    </citation>
    <scope>NUCLEOTIDE SEQUENCE [LARGE SCALE GENOMIC DNA]</scope>
    <source>
        <strain evidence="4">CBS 100218</strain>
    </source>
</reference>
<keyword evidence="2" id="KW-0732">Signal</keyword>
<keyword evidence="4" id="KW-1185">Reference proteome</keyword>
<feature type="chain" id="PRO_5004450212" evidence="2">
    <location>
        <begin position="30"/>
        <end position="291"/>
    </location>
</feature>
<accession>R7YZM8</accession>
<evidence type="ECO:0000256" key="2">
    <source>
        <dbReference type="SAM" id="SignalP"/>
    </source>
</evidence>
<feature type="signal peptide" evidence="2">
    <location>
        <begin position="1"/>
        <end position="29"/>
    </location>
</feature>
<dbReference type="eggNOG" id="ENOG502SINW">
    <property type="taxonomic scope" value="Eukaryota"/>
</dbReference>
<evidence type="ECO:0000313" key="3">
    <source>
        <dbReference type="EMBL" id="EON67298.1"/>
    </source>
</evidence>
<protein>
    <submittedName>
        <fullName evidence="3">Uncharacterized protein</fullName>
    </submittedName>
</protein>
<evidence type="ECO:0000313" key="4">
    <source>
        <dbReference type="Proteomes" id="UP000016924"/>
    </source>
</evidence>